<dbReference type="Pfam" id="PF07949">
    <property type="entry name" value="YbbR"/>
    <property type="match status" value="3"/>
</dbReference>
<comment type="caution">
    <text evidence="2">The sequence shown here is derived from an EMBL/GenBank/DDBJ whole genome shotgun (WGS) entry which is preliminary data.</text>
</comment>
<dbReference type="Gene3D" id="2.170.120.40">
    <property type="entry name" value="YbbR-like domain"/>
    <property type="match status" value="2"/>
</dbReference>
<proteinExistence type="predicted"/>
<accession>A0A1S8N453</accession>
<evidence type="ECO:0000313" key="2">
    <source>
        <dbReference type="EMBL" id="OOM11289.1"/>
    </source>
</evidence>
<evidence type="ECO:0000313" key="3">
    <source>
        <dbReference type="Proteomes" id="UP000191154"/>
    </source>
</evidence>
<organism evidence="2 3">
    <name type="scientific">Clostridium saccharobutylicum</name>
    <dbReference type="NCBI Taxonomy" id="169679"/>
    <lineage>
        <taxon>Bacteria</taxon>
        <taxon>Bacillati</taxon>
        <taxon>Bacillota</taxon>
        <taxon>Clostridia</taxon>
        <taxon>Eubacteriales</taxon>
        <taxon>Clostridiaceae</taxon>
        <taxon>Clostridium</taxon>
    </lineage>
</organism>
<dbReference type="EMBL" id="LZYZ01000005">
    <property type="protein sequence ID" value="OOM11289.1"/>
    <property type="molecule type" value="Genomic_DNA"/>
</dbReference>
<protein>
    <submittedName>
        <fullName evidence="2">YbbR-like protein</fullName>
    </submittedName>
</protein>
<dbReference type="PANTHER" id="PTHR37804:SF1">
    <property type="entry name" value="CDAA REGULATORY PROTEIN CDAR"/>
    <property type="match status" value="1"/>
</dbReference>
<keyword evidence="1" id="KW-0472">Membrane</keyword>
<reference evidence="2 3" key="1">
    <citation type="submission" date="2016-05" db="EMBL/GenBank/DDBJ databases">
        <title>Microbial solvent formation.</title>
        <authorList>
            <person name="Poehlein A."/>
            <person name="Montoya Solano J.D."/>
            <person name="Flitsch S."/>
            <person name="Krabben P."/>
            <person name="Duerre P."/>
            <person name="Daniel R."/>
        </authorList>
    </citation>
    <scope>NUCLEOTIDE SEQUENCE [LARGE SCALE GENOMIC DNA]</scope>
    <source>
        <strain evidence="2 3">L1-8</strain>
    </source>
</reference>
<feature type="transmembrane region" description="Helical" evidence="1">
    <location>
        <begin position="9"/>
        <end position="26"/>
    </location>
</feature>
<dbReference type="PANTHER" id="PTHR37804">
    <property type="entry name" value="CDAA REGULATORY PROTEIN CDAR"/>
    <property type="match status" value="1"/>
</dbReference>
<dbReference type="InterPro" id="IPR012505">
    <property type="entry name" value="YbbR"/>
</dbReference>
<gene>
    <name evidence="2" type="ORF">CLOSAC_28470</name>
</gene>
<dbReference type="AlphaFoldDB" id="A0A1S8N453"/>
<dbReference type="Gene3D" id="2.170.120.30">
    <property type="match status" value="2"/>
</dbReference>
<dbReference type="Proteomes" id="UP000191154">
    <property type="component" value="Unassembled WGS sequence"/>
</dbReference>
<dbReference type="InterPro" id="IPR053154">
    <property type="entry name" value="c-di-AMP_regulator"/>
</dbReference>
<keyword evidence="1" id="KW-0812">Transmembrane</keyword>
<sequence length="411" mass="45108">MVKTKDSTLIVKLICLLLSFGLWLYISNVENPVRTYEIKNIPVELINEDYLTGSKFAIVNKEQYTVDLKLEGPSSEVIKAKKEDFKVVADMSAYALKSGENTIPVQIVSYPENISVKNSGFLGVKVDLEELVKKDFAIKSKVKVNYKENIYEKQESISPEKVTVTGGKSSVDKINEAVLIGEAKNVDKNTKNTYDIKFLDSNGNEVTDVEPDNKTAQLSISVTNGKSVPINLKTTGNLKSEVTLDGYELSRNYVNIVSANGDILNNIQSIDTEPVDISSLQSDSEVDVKLKVPDGISLLDGDSTIKVKFKVKKQEKSVDSITKNVDCKIQYKNLNETLNLENSTSTATVTLTGTQQALDNVTASNINAVIDLSKVTQEGTFEYTPEVTIVNADNVSLANVGTVKIVVKKKT</sequence>
<evidence type="ECO:0000256" key="1">
    <source>
        <dbReference type="SAM" id="Phobius"/>
    </source>
</evidence>
<dbReference type="STRING" id="169679.CSACC_02540"/>
<dbReference type="RefSeq" id="WP_077865955.1">
    <property type="nucleotide sequence ID" value="NZ_LZYZ01000005.1"/>
</dbReference>
<keyword evidence="1" id="KW-1133">Transmembrane helix</keyword>
<name>A0A1S8N453_CLOSA</name>